<evidence type="ECO:0000259" key="1">
    <source>
        <dbReference type="Pfam" id="PF14417"/>
    </source>
</evidence>
<feature type="domain" description="MEDS" evidence="1">
    <location>
        <begin position="14"/>
        <end position="102"/>
    </location>
</feature>
<accession>A0A7Z7LFX9</accession>
<reference evidence="2 3" key="1">
    <citation type="submission" date="2017-01" db="EMBL/GenBank/DDBJ databases">
        <authorList>
            <person name="Erauso G."/>
        </authorList>
    </citation>
    <scope>NUCLEOTIDE SEQUENCE [LARGE SCALE GENOMIC DNA]</scope>
    <source>
        <strain evidence="2">MESINF1</strain>
    </source>
</reference>
<dbReference type="EMBL" id="LS974202">
    <property type="protein sequence ID" value="SSC12991.1"/>
    <property type="molecule type" value="Genomic_DNA"/>
</dbReference>
<evidence type="ECO:0000313" key="2">
    <source>
        <dbReference type="EMBL" id="SSC12991.1"/>
    </source>
</evidence>
<dbReference type="Pfam" id="PF14417">
    <property type="entry name" value="MEDS"/>
    <property type="match status" value="1"/>
</dbReference>
<name>A0A7Z7LFX9_9BACT</name>
<dbReference type="AlphaFoldDB" id="A0A7Z7LFX9"/>
<dbReference type="KEGG" id="minf:MESINF_1547"/>
<sequence length="103" mass="11880">MKQGQSNSTEVGSHSVILYNDLSEIERALGSFFFSGYRREKKLLFIYDRLTLADLLRAIEPYGMDLEELRDSGRIEVASARDTYLRDGVLDLERMAKKLEEKT</sequence>
<dbReference type="InterPro" id="IPR025847">
    <property type="entry name" value="MEDS_domain"/>
</dbReference>
<dbReference type="Proteomes" id="UP000250796">
    <property type="component" value="Chromosome MESINF"/>
</dbReference>
<protein>
    <recommendedName>
        <fullName evidence="1">MEDS domain-containing protein</fullName>
    </recommendedName>
</protein>
<proteinExistence type="predicted"/>
<keyword evidence="3" id="KW-1185">Reference proteome</keyword>
<organism evidence="2 3">
    <name type="scientific">Mesotoga infera</name>
    <dbReference type="NCBI Taxonomy" id="1236046"/>
    <lineage>
        <taxon>Bacteria</taxon>
        <taxon>Thermotogati</taxon>
        <taxon>Thermotogota</taxon>
        <taxon>Thermotogae</taxon>
        <taxon>Kosmotogales</taxon>
        <taxon>Kosmotogaceae</taxon>
        <taxon>Mesotoga</taxon>
    </lineage>
</organism>
<gene>
    <name evidence="2" type="ORF">MESINF_1547</name>
</gene>
<evidence type="ECO:0000313" key="3">
    <source>
        <dbReference type="Proteomes" id="UP000250796"/>
    </source>
</evidence>